<keyword evidence="3" id="KW-0456">Lyase</keyword>
<dbReference type="PANTHER" id="PTHR42818">
    <property type="entry name" value="SULFOPYRUVATE DECARBOXYLASE SUBUNIT ALPHA"/>
    <property type="match status" value="1"/>
</dbReference>
<protein>
    <submittedName>
        <fullName evidence="5">Thiamine pyrophosphate-binding protein</fullName>
    </submittedName>
</protein>
<sequence length="194" mass="20953">MIERMDLLRALQARRTEEIVVMTMTTTLQWPLVSRHDLDFDFLAFGMGHAADFGMGLALARPERKTIVLKGDGGLLMSLGSLVTCAAHAPANLLILLLENRSYEMVGGQPLPPRADFAALARAAGFEGGGASGQGKVERIETLAGFEENLPRLLAEEGPHFVVLPVTNKEPLPPVNHSDHAGRVQKLRRALGVA</sequence>
<evidence type="ECO:0000256" key="1">
    <source>
        <dbReference type="ARBA" id="ARBA00022793"/>
    </source>
</evidence>
<dbReference type="GO" id="GO:0000287">
    <property type="term" value="F:magnesium ion binding"/>
    <property type="evidence" value="ECO:0007669"/>
    <property type="project" value="InterPro"/>
</dbReference>
<organism evidence="5 6">
    <name type="scientific">Tectimicrobiota bacterium</name>
    <dbReference type="NCBI Taxonomy" id="2528274"/>
    <lineage>
        <taxon>Bacteria</taxon>
        <taxon>Pseudomonadati</taxon>
        <taxon>Nitrospinota/Tectimicrobiota group</taxon>
        <taxon>Candidatus Tectimicrobiota</taxon>
    </lineage>
</organism>
<evidence type="ECO:0000313" key="6">
    <source>
        <dbReference type="Proteomes" id="UP000752292"/>
    </source>
</evidence>
<evidence type="ECO:0000256" key="3">
    <source>
        <dbReference type="ARBA" id="ARBA00023239"/>
    </source>
</evidence>
<dbReference type="Proteomes" id="UP000752292">
    <property type="component" value="Unassembled WGS sequence"/>
</dbReference>
<dbReference type="InterPro" id="IPR000399">
    <property type="entry name" value="TPP-bd_CS"/>
</dbReference>
<dbReference type="InterPro" id="IPR011766">
    <property type="entry name" value="TPP_enzyme_TPP-bd"/>
</dbReference>
<dbReference type="SUPFAM" id="SSF52518">
    <property type="entry name" value="Thiamin diphosphate-binding fold (THDP-binding)"/>
    <property type="match status" value="1"/>
</dbReference>
<dbReference type="Pfam" id="PF02775">
    <property type="entry name" value="TPP_enzyme_C"/>
    <property type="match status" value="1"/>
</dbReference>
<dbReference type="AlphaFoldDB" id="A0A932ZUZ3"/>
<gene>
    <name evidence="5" type="ORF">HY618_05815</name>
</gene>
<dbReference type="InterPro" id="IPR029061">
    <property type="entry name" value="THDP-binding"/>
</dbReference>
<proteinExistence type="predicted"/>
<name>A0A932ZUZ3_UNCTE</name>
<evidence type="ECO:0000256" key="2">
    <source>
        <dbReference type="ARBA" id="ARBA00023052"/>
    </source>
</evidence>
<dbReference type="GO" id="GO:0044281">
    <property type="term" value="P:small molecule metabolic process"/>
    <property type="evidence" value="ECO:0007669"/>
    <property type="project" value="UniProtKB-ARBA"/>
</dbReference>
<dbReference type="InterPro" id="IPR051818">
    <property type="entry name" value="TPP_dependent_decarboxylase"/>
</dbReference>
<evidence type="ECO:0000259" key="4">
    <source>
        <dbReference type="Pfam" id="PF02775"/>
    </source>
</evidence>
<keyword evidence="1" id="KW-0210">Decarboxylase</keyword>
<dbReference type="EMBL" id="JACQRX010000255">
    <property type="protein sequence ID" value="MBI4251959.1"/>
    <property type="molecule type" value="Genomic_DNA"/>
</dbReference>
<comment type="caution">
    <text evidence="5">The sequence shown here is derived from an EMBL/GenBank/DDBJ whole genome shotgun (WGS) entry which is preliminary data.</text>
</comment>
<dbReference type="Gene3D" id="3.40.50.970">
    <property type="match status" value="1"/>
</dbReference>
<evidence type="ECO:0000313" key="5">
    <source>
        <dbReference type="EMBL" id="MBI4251959.1"/>
    </source>
</evidence>
<dbReference type="PROSITE" id="PS00187">
    <property type="entry name" value="TPP_ENZYMES"/>
    <property type="match status" value="1"/>
</dbReference>
<accession>A0A932ZUZ3</accession>
<keyword evidence="2" id="KW-0786">Thiamine pyrophosphate</keyword>
<dbReference type="PANTHER" id="PTHR42818:SF1">
    <property type="entry name" value="SULFOPYRUVATE DECARBOXYLASE"/>
    <property type="match status" value="1"/>
</dbReference>
<feature type="domain" description="Thiamine pyrophosphate enzyme TPP-binding" evidence="4">
    <location>
        <begin position="43"/>
        <end position="163"/>
    </location>
</feature>
<dbReference type="GO" id="GO:0016831">
    <property type="term" value="F:carboxy-lyase activity"/>
    <property type="evidence" value="ECO:0007669"/>
    <property type="project" value="UniProtKB-KW"/>
</dbReference>
<dbReference type="GO" id="GO:0030976">
    <property type="term" value="F:thiamine pyrophosphate binding"/>
    <property type="evidence" value="ECO:0007669"/>
    <property type="project" value="InterPro"/>
</dbReference>
<reference evidence="5" key="1">
    <citation type="submission" date="2020-07" db="EMBL/GenBank/DDBJ databases">
        <title>Huge and variable diversity of episymbiotic CPR bacteria and DPANN archaea in groundwater ecosystems.</title>
        <authorList>
            <person name="He C.Y."/>
            <person name="Keren R."/>
            <person name="Whittaker M."/>
            <person name="Farag I.F."/>
            <person name="Doudna J."/>
            <person name="Cate J.H.D."/>
            <person name="Banfield J.F."/>
        </authorList>
    </citation>
    <scope>NUCLEOTIDE SEQUENCE</scope>
    <source>
        <strain evidence="5">NC_groundwater_1370_Ag_S-0.2um_69_93</strain>
    </source>
</reference>